<gene>
    <name evidence="3" type="ORF">EKG37_16850</name>
</gene>
<dbReference type="EMBL" id="RXNT01000015">
    <property type="protein sequence ID" value="RTR28507.1"/>
    <property type="molecule type" value="Genomic_DNA"/>
</dbReference>
<keyword evidence="1" id="KW-0472">Membrane</keyword>
<dbReference type="Proteomes" id="UP000271374">
    <property type="component" value="Unassembled WGS sequence"/>
</dbReference>
<name>A0A431VZ09_9BACI</name>
<dbReference type="InterPro" id="IPR025436">
    <property type="entry name" value="DUF4179"/>
</dbReference>
<keyword evidence="1" id="KW-0812">Transmembrane</keyword>
<feature type="domain" description="DUF4179" evidence="2">
    <location>
        <begin position="80"/>
        <end position="166"/>
    </location>
</feature>
<keyword evidence="4" id="KW-1185">Reference proteome</keyword>
<evidence type="ECO:0000313" key="3">
    <source>
        <dbReference type="EMBL" id="RTR28507.1"/>
    </source>
</evidence>
<sequence>MNCPTTDKLSQYVDNLLAEEDIHHIYAHITNCKECRRVVVAFEEEQHFLIETLKTPELPDEFDMFVLEQLEPYEQKVRLRRTPWKRILLIAAGVVLAIGLTTTVSPSLAKLVGGFFSTGHVDEGLKMASDAGFASRINKEVTDKGRTLRVEDVVADPTRIAISYQILDQEGAVLDSYLEFDETKNELVAFDSSGSQLEITSLGWSGESSDEYGVIELSLKDLDTLKELTLKFDIKELDGTSGKWDLEVPIDLTESIKSTKNLALNDAHINIQGVSLTMKEFRFAPSSSVLRYETSFTEEERERIETQIQKFKETFGEEVVQSFLGFSTGVQYHIENAALKPVYYNYDYAFFEGEGTSVDIGMIQGQGEDLEQIGQVAWNESFVPQKEEKQLTFVLDRIVKTVPSDFSVNIKPKELKKHPVNFEYEGNYITIQKVDMASEYSLRKSVIPIERERFLKIEMEGGKEEQASELRDWVIVDEKGNAYATTWSGSVLNEKDKNGRYKTTIELKVEGLKEVPEEMSLHLASVTRYQDLKEPWKVPLY</sequence>
<reference evidence="3 4" key="1">
    <citation type="submission" date="2018-12" db="EMBL/GenBank/DDBJ databases">
        <title>Bacillus yapensis draft genome sequence.</title>
        <authorList>
            <person name="Yu L."/>
            <person name="Xu X."/>
            <person name="Tang X."/>
        </authorList>
    </citation>
    <scope>NUCLEOTIDE SEQUENCE [LARGE SCALE GENOMIC DNA]</scope>
    <source>
        <strain evidence="3 4">XXST-01</strain>
    </source>
</reference>
<protein>
    <submittedName>
        <fullName evidence="3">DUF4179 domain-containing protein</fullName>
    </submittedName>
</protein>
<dbReference type="RefSeq" id="WP_126410066.1">
    <property type="nucleotide sequence ID" value="NZ_RXNT01000015.1"/>
</dbReference>
<dbReference type="Pfam" id="PF13786">
    <property type="entry name" value="DUF4179"/>
    <property type="match status" value="1"/>
</dbReference>
<evidence type="ECO:0000256" key="1">
    <source>
        <dbReference type="SAM" id="Phobius"/>
    </source>
</evidence>
<feature type="transmembrane region" description="Helical" evidence="1">
    <location>
        <begin position="87"/>
        <end position="108"/>
    </location>
</feature>
<dbReference type="AlphaFoldDB" id="A0A431VZ09"/>
<accession>A0A431VZ09</accession>
<comment type="caution">
    <text evidence="3">The sequence shown here is derived from an EMBL/GenBank/DDBJ whole genome shotgun (WGS) entry which is preliminary data.</text>
</comment>
<dbReference type="OrthoDB" id="2473268at2"/>
<evidence type="ECO:0000313" key="4">
    <source>
        <dbReference type="Proteomes" id="UP000271374"/>
    </source>
</evidence>
<keyword evidence="1" id="KW-1133">Transmembrane helix</keyword>
<organism evidence="3 4">
    <name type="scientific">Bacillus yapensis</name>
    <dbReference type="NCBI Taxonomy" id="2492960"/>
    <lineage>
        <taxon>Bacteria</taxon>
        <taxon>Bacillati</taxon>
        <taxon>Bacillota</taxon>
        <taxon>Bacilli</taxon>
        <taxon>Bacillales</taxon>
        <taxon>Bacillaceae</taxon>
        <taxon>Bacillus</taxon>
    </lineage>
</organism>
<evidence type="ECO:0000259" key="2">
    <source>
        <dbReference type="Pfam" id="PF13786"/>
    </source>
</evidence>
<dbReference type="Gene3D" id="2.60.40.1630">
    <property type="entry name" value="bacillus anthracis domain"/>
    <property type="match status" value="1"/>
</dbReference>
<proteinExistence type="predicted"/>